<evidence type="ECO:0000256" key="1">
    <source>
        <dbReference type="SAM" id="MobiDB-lite"/>
    </source>
</evidence>
<dbReference type="PANTHER" id="PTHR19328:SF13">
    <property type="entry name" value="HIPL1 PROTEIN"/>
    <property type="match status" value="1"/>
</dbReference>
<name>A0A1I1BCH8_9PSEU</name>
<evidence type="ECO:0000259" key="3">
    <source>
        <dbReference type="Pfam" id="PF07995"/>
    </source>
</evidence>
<proteinExistence type="predicted"/>
<dbReference type="Pfam" id="PF07995">
    <property type="entry name" value="GSDH"/>
    <property type="match status" value="1"/>
</dbReference>
<dbReference type="STRING" id="490629.SAMN05216266_11316"/>
<dbReference type="Gene3D" id="2.120.10.30">
    <property type="entry name" value="TolB, C-terminal domain"/>
    <property type="match status" value="1"/>
</dbReference>
<dbReference type="EMBL" id="FOKG01000013">
    <property type="protein sequence ID" value="SFB47482.1"/>
    <property type="molecule type" value="Genomic_DNA"/>
</dbReference>
<dbReference type="InterPro" id="IPR012938">
    <property type="entry name" value="Glc/Sorbosone_DH"/>
</dbReference>
<gene>
    <name evidence="4" type="ORF">SAMN05216266_11316</name>
</gene>
<dbReference type="OrthoDB" id="9770043at2"/>
<dbReference type="Proteomes" id="UP000243799">
    <property type="component" value="Unassembled WGS sequence"/>
</dbReference>
<protein>
    <submittedName>
        <fullName evidence="4">Glucose/arabinose dehydrogenase, beta-propeller fold</fullName>
    </submittedName>
</protein>
<sequence>MRARKAGIATLLPLAALGVSCGSAQPQDLPGPAPATSSVATALKVEEVAGGLEHGWDAGFLPSGEVLVPQRPGRIALVSGTTPGSAVTEVQADLADVYARGEGGLMGLVVHPDFAETRRFTTCQTHQENGQPVDVRLVTWTLSQDGSSAERGADLLTGLPLNSSGRHSGCRPAIGPQGELLVGTGDSAAAPVPQDRSSLGGKVLRIDLETGAALPDNPFADSQDPAEQRVYSYGHRNIQGMAVRPGNGQIFAAEHGPSVDDEVNVIRPGGNYGWDPSRGGTEESYDESVPMTDTERFPDAVRPVWTSGSITEAICGAAFVSGGQWGGLDGALAVVALKGQKMLLLTLDESGEVTEVTLPPELEDYGRLRSVRSGPDGALYVTTSNGGDDKLLRVTPTP</sequence>
<dbReference type="SUPFAM" id="SSF50952">
    <property type="entry name" value="Soluble quinoprotein glucose dehydrogenase"/>
    <property type="match status" value="1"/>
</dbReference>
<evidence type="ECO:0000256" key="2">
    <source>
        <dbReference type="SAM" id="SignalP"/>
    </source>
</evidence>
<dbReference type="PANTHER" id="PTHR19328">
    <property type="entry name" value="HEDGEHOG-INTERACTING PROTEIN"/>
    <property type="match status" value="1"/>
</dbReference>
<dbReference type="InterPro" id="IPR011042">
    <property type="entry name" value="6-blade_b-propeller_TolB-like"/>
</dbReference>
<organism evidence="4 5">
    <name type="scientific">Amycolatopsis marina</name>
    <dbReference type="NCBI Taxonomy" id="490629"/>
    <lineage>
        <taxon>Bacteria</taxon>
        <taxon>Bacillati</taxon>
        <taxon>Actinomycetota</taxon>
        <taxon>Actinomycetes</taxon>
        <taxon>Pseudonocardiales</taxon>
        <taxon>Pseudonocardiaceae</taxon>
        <taxon>Amycolatopsis</taxon>
    </lineage>
</organism>
<dbReference type="AlphaFoldDB" id="A0A1I1BCH8"/>
<feature type="domain" description="Glucose/Sorbosone dehydrogenase" evidence="3">
    <location>
        <begin position="52"/>
        <end position="386"/>
    </location>
</feature>
<keyword evidence="2" id="KW-0732">Signal</keyword>
<dbReference type="RefSeq" id="WP_091674951.1">
    <property type="nucleotide sequence ID" value="NZ_FOKG01000013.1"/>
</dbReference>
<keyword evidence="5" id="KW-1185">Reference proteome</keyword>
<reference evidence="5" key="1">
    <citation type="submission" date="2016-10" db="EMBL/GenBank/DDBJ databases">
        <authorList>
            <person name="Varghese N."/>
            <person name="Submissions S."/>
        </authorList>
    </citation>
    <scope>NUCLEOTIDE SEQUENCE [LARGE SCALE GENOMIC DNA]</scope>
    <source>
        <strain evidence="5">CGMCC 4.3568</strain>
    </source>
</reference>
<evidence type="ECO:0000313" key="5">
    <source>
        <dbReference type="Proteomes" id="UP000243799"/>
    </source>
</evidence>
<dbReference type="InterPro" id="IPR011041">
    <property type="entry name" value="Quinoprot_gluc/sorb_DH_b-prop"/>
</dbReference>
<feature type="chain" id="PRO_5017411417" evidence="2">
    <location>
        <begin position="25"/>
        <end position="398"/>
    </location>
</feature>
<evidence type="ECO:0000313" key="4">
    <source>
        <dbReference type="EMBL" id="SFB47482.1"/>
    </source>
</evidence>
<feature type="region of interest" description="Disordered" evidence="1">
    <location>
        <begin position="270"/>
        <end position="291"/>
    </location>
</feature>
<accession>A0A1I1BCH8</accession>
<feature type="region of interest" description="Disordered" evidence="1">
    <location>
        <begin position="379"/>
        <end position="398"/>
    </location>
</feature>
<feature type="signal peptide" evidence="2">
    <location>
        <begin position="1"/>
        <end position="24"/>
    </location>
</feature>
<dbReference type="PROSITE" id="PS51257">
    <property type="entry name" value="PROKAR_LIPOPROTEIN"/>
    <property type="match status" value="1"/>
</dbReference>